<dbReference type="InterPro" id="IPR003317">
    <property type="entry name" value="Cyt-d_oxidase_su2"/>
</dbReference>
<dbReference type="Proteomes" id="UP000053091">
    <property type="component" value="Unassembled WGS sequence"/>
</dbReference>
<dbReference type="GO" id="GO:0046872">
    <property type="term" value="F:metal ion binding"/>
    <property type="evidence" value="ECO:0007669"/>
    <property type="project" value="UniProtKB-KW"/>
</dbReference>
<dbReference type="EMBL" id="DF968182">
    <property type="protein sequence ID" value="GAP42834.1"/>
    <property type="molecule type" value="Genomic_DNA"/>
</dbReference>
<dbReference type="GO" id="GO:0019646">
    <property type="term" value="P:aerobic electron transport chain"/>
    <property type="evidence" value="ECO:0007669"/>
    <property type="project" value="TreeGrafter"/>
</dbReference>
<comment type="similarity">
    <text evidence="2">Belongs to the cytochrome ubiquinol oxidase subunit 2 family.</text>
</comment>
<dbReference type="AlphaFoldDB" id="A0A0S7BXB3"/>
<dbReference type="OrthoDB" id="9776710at2"/>
<evidence type="ECO:0000256" key="1">
    <source>
        <dbReference type="ARBA" id="ARBA00004651"/>
    </source>
</evidence>
<evidence type="ECO:0000256" key="12">
    <source>
        <dbReference type="SAM" id="Phobius"/>
    </source>
</evidence>
<dbReference type="GO" id="GO:0009055">
    <property type="term" value="F:electron transfer activity"/>
    <property type="evidence" value="ECO:0007669"/>
    <property type="project" value="TreeGrafter"/>
</dbReference>
<keyword evidence="7" id="KW-0479">Metal-binding</keyword>
<keyword evidence="8" id="KW-0249">Electron transport</keyword>
<organism evidence="13">
    <name type="scientific">Lentimicrobium saccharophilum</name>
    <dbReference type="NCBI Taxonomy" id="1678841"/>
    <lineage>
        <taxon>Bacteria</taxon>
        <taxon>Pseudomonadati</taxon>
        <taxon>Bacteroidota</taxon>
        <taxon>Bacteroidia</taxon>
        <taxon>Bacteroidales</taxon>
        <taxon>Lentimicrobiaceae</taxon>
        <taxon>Lentimicrobium</taxon>
    </lineage>
</organism>
<keyword evidence="6 12" id="KW-0812">Transmembrane</keyword>
<dbReference type="GO" id="GO:0070069">
    <property type="term" value="C:cytochrome complex"/>
    <property type="evidence" value="ECO:0007669"/>
    <property type="project" value="TreeGrafter"/>
</dbReference>
<reference evidence="13" key="1">
    <citation type="journal article" date="2015" name="Genome Announc.">
        <title>Draft Genome Sequence of Bacteroidales Strain TBC1, a Novel Isolate from a Methanogenic Wastewater Treatment System.</title>
        <authorList>
            <person name="Tourlousse D.M."/>
            <person name="Matsuura N."/>
            <person name="Sun L."/>
            <person name="Toyonaga M."/>
            <person name="Kuroda K."/>
            <person name="Ohashi A."/>
            <person name="Cruz R."/>
            <person name="Yamaguchi T."/>
            <person name="Sekiguchi Y."/>
        </authorList>
    </citation>
    <scope>NUCLEOTIDE SEQUENCE [LARGE SCALE GENOMIC DNA]</scope>
    <source>
        <strain evidence="13">TBC1</strain>
    </source>
</reference>
<feature type="transmembrane region" description="Helical" evidence="12">
    <location>
        <begin position="183"/>
        <end position="206"/>
    </location>
</feature>
<keyword evidence="11 12" id="KW-0472">Membrane</keyword>
<keyword evidence="5" id="KW-0349">Heme</keyword>
<sequence length="385" mass="43590">MFETFELLTLQQYWWIIISLLASLLVFLMFVQGGQTLIYTLGKTDTERSMIVNTLGRKWELTFTTLVTFGGAFFASFPLFYSTSFGGAYWVWMAILFAFIIQAISYEYRSKPNNFLGKRTFETFLFINGALGTILIGTAVGTFFNGAMFSVDKLNLTNIYDSAISRWETPFHGLEAVLNFHNVALGLSVFFLARVLGILYIVNSVSDENIHGRARKQMLYNALPFLVFFLYFVIHLLLKQGFAVNPDTGEVFMEKFKYFHNLIQMPVVLVLFLAGVVGVLAGIGRFLFCRSNRGIWFTGAGTVLAVFALFLIAGLNNTAFYPSLHNLQHSLTIRNSSSSHYTLTAMSYVSLFVPVVITYIFFAWKSINNKPIEKAELDEEGTHIY</sequence>
<dbReference type="GO" id="GO:0005886">
    <property type="term" value="C:plasma membrane"/>
    <property type="evidence" value="ECO:0007669"/>
    <property type="project" value="UniProtKB-SubCell"/>
</dbReference>
<dbReference type="GO" id="GO:0016682">
    <property type="term" value="F:oxidoreductase activity, acting on diphenols and related substances as donors, oxygen as acceptor"/>
    <property type="evidence" value="ECO:0007669"/>
    <property type="project" value="TreeGrafter"/>
</dbReference>
<keyword evidence="9 12" id="KW-1133">Transmembrane helix</keyword>
<proteinExistence type="inferred from homology"/>
<dbReference type="STRING" id="1678841.TBC1_11974"/>
<evidence type="ECO:0000256" key="5">
    <source>
        <dbReference type="ARBA" id="ARBA00022617"/>
    </source>
</evidence>
<accession>A0A0S7BXB3</accession>
<evidence type="ECO:0000256" key="9">
    <source>
        <dbReference type="ARBA" id="ARBA00022989"/>
    </source>
</evidence>
<evidence type="ECO:0000256" key="10">
    <source>
        <dbReference type="ARBA" id="ARBA00023004"/>
    </source>
</evidence>
<keyword evidence="10" id="KW-0408">Iron</keyword>
<keyword evidence="14" id="KW-1185">Reference proteome</keyword>
<feature type="transmembrane region" description="Helical" evidence="12">
    <location>
        <begin position="345"/>
        <end position="364"/>
    </location>
</feature>
<evidence type="ECO:0000313" key="13">
    <source>
        <dbReference type="EMBL" id="GAP42834.1"/>
    </source>
</evidence>
<evidence type="ECO:0000256" key="6">
    <source>
        <dbReference type="ARBA" id="ARBA00022692"/>
    </source>
</evidence>
<evidence type="ECO:0000256" key="4">
    <source>
        <dbReference type="ARBA" id="ARBA00022475"/>
    </source>
</evidence>
<evidence type="ECO:0000256" key="8">
    <source>
        <dbReference type="ARBA" id="ARBA00022982"/>
    </source>
</evidence>
<evidence type="ECO:0000313" key="14">
    <source>
        <dbReference type="Proteomes" id="UP000053091"/>
    </source>
</evidence>
<protein>
    <submittedName>
        <fullName evidence="13">Cytochrome bd-type quinol oxidase, subunit 2</fullName>
    </submittedName>
</protein>
<dbReference type="PANTHER" id="PTHR43141:SF5">
    <property type="entry name" value="CYTOCHROME BD-I UBIQUINOL OXIDASE SUBUNIT 2"/>
    <property type="match status" value="1"/>
</dbReference>
<feature type="transmembrane region" description="Helical" evidence="12">
    <location>
        <begin position="12"/>
        <end position="41"/>
    </location>
</feature>
<feature type="transmembrane region" description="Helical" evidence="12">
    <location>
        <begin position="258"/>
        <end position="283"/>
    </location>
</feature>
<evidence type="ECO:0000256" key="11">
    <source>
        <dbReference type="ARBA" id="ARBA00023136"/>
    </source>
</evidence>
<gene>
    <name evidence="13" type="ORF">TBC1_11974</name>
</gene>
<feature type="transmembrane region" description="Helical" evidence="12">
    <location>
        <begin position="218"/>
        <end position="238"/>
    </location>
</feature>
<evidence type="ECO:0000256" key="7">
    <source>
        <dbReference type="ARBA" id="ARBA00022723"/>
    </source>
</evidence>
<keyword evidence="3" id="KW-0813">Transport</keyword>
<evidence type="ECO:0000256" key="3">
    <source>
        <dbReference type="ARBA" id="ARBA00022448"/>
    </source>
</evidence>
<dbReference type="Pfam" id="PF02322">
    <property type="entry name" value="Cyt_bd_oxida_II"/>
    <property type="match status" value="1"/>
</dbReference>
<dbReference type="PANTHER" id="PTHR43141">
    <property type="entry name" value="CYTOCHROME BD2 SUBUNIT II"/>
    <property type="match status" value="1"/>
</dbReference>
<dbReference type="RefSeq" id="WP_062039261.1">
    <property type="nucleotide sequence ID" value="NZ_DF968182.1"/>
</dbReference>
<evidence type="ECO:0000256" key="2">
    <source>
        <dbReference type="ARBA" id="ARBA00007543"/>
    </source>
</evidence>
<feature type="transmembrane region" description="Helical" evidence="12">
    <location>
        <begin position="295"/>
        <end position="315"/>
    </location>
</feature>
<name>A0A0S7BXB3_9BACT</name>
<feature type="transmembrane region" description="Helical" evidence="12">
    <location>
        <begin position="125"/>
        <end position="144"/>
    </location>
</feature>
<dbReference type="PATRIC" id="fig|1678841.3.peg.1098"/>
<keyword evidence="4" id="KW-1003">Cell membrane</keyword>
<feature type="transmembrane region" description="Helical" evidence="12">
    <location>
        <begin position="61"/>
        <end position="81"/>
    </location>
</feature>
<feature type="transmembrane region" description="Helical" evidence="12">
    <location>
        <begin position="87"/>
        <end position="104"/>
    </location>
</feature>
<comment type="subcellular location">
    <subcellularLocation>
        <location evidence="1">Cell membrane</location>
        <topology evidence="1">Multi-pass membrane protein</topology>
    </subcellularLocation>
</comment>